<dbReference type="GO" id="GO:0019678">
    <property type="term" value="P:propionate metabolic process, methylmalonyl pathway"/>
    <property type="evidence" value="ECO:0007669"/>
    <property type="project" value="TreeGrafter"/>
</dbReference>
<feature type="domain" description="B12-binding" evidence="8">
    <location>
        <begin position="559"/>
        <end position="691"/>
    </location>
</feature>
<dbReference type="InterPro" id="IPR016176">
    <property type="entry name" value="Cbl-dep_enz_cat"/>
</dbReference>
<dbReference type="AlphaFoldDB" id="A0A399M9Q9"/>
<feature type="compositionally biased region" description="Polar residues" evidence="7">
    <location>
        <begin position="21"/>
        <end position="33"/>
    </location>
</feature>
<dbReference type="PANTHER" id="PTHR48101">
    <property type="entry name" value="METHYLMALONYL-COA MUTASE, MITOCHONDRIAL-RELATED"/>
    <property type="match status" value="1"/>
</dbReference>
<dbReference type="EMBL" id="QWLL01000030">
    <property type="protein sequence ID" value="RII77546.1"/>
    <property type="molecule type" value="Genomic_DNA"/>
</dbReference>
<accession>A0A399M9Q9</accession>
<dbReference type="InterPro" id="IPR036724">
    <property type="entry name" value="Cobalamin-bd_sf"/>
</dbReference>
<evidence type="ECO:0000256" key="4">
    <source>
        <dbReference type="ARBA" id="ARBA00022723"/>
    </source>
</evidence>
<dbReference type="Pfam" id="PF02310">
    <property type="entry name" value="B12-binding"/>
    <property type="match status" value="1"/>
</dbReference>
<dbReference type="Pfam" id="PF01642">
    <property type="entry name" value="MM_CoA_mutase"/>
    <property type="match status" value="1"/>
</dbReference>
<evidence type="ECO:0000313" key="9">
    <source>
        <dbReference type="EMBL" id="RII77546.1"/>
    </source>
</evidence>
<evidence type="ECO:0000256" key="1">
    <source>
        <dbReference type="ARBA" id="ARBA00001922"/>
    </source>
</evidence>
<evidence type="ECO:0000256" key="5">
    <source>
        <dbReference type="ARBA" id="ARBA00023235"/>
    </source>
</evidence>
<dbReference type="NCBIfam" id="TIGR00641">
    <property type="entry name" value="acid_CoA_mut_N"/>
    <property type="match status" value="1"/>
</dbReference>
<dbReference type="InterPro" id="IPR006099">
    <property type="entry name" value="MeMalonylCoA_mutase_a/b_cat"/>
</dbReference>
<feature type="compositionally biased region" description="Polar residues" evidence="7">
    <location>
        <begin position="697"/>
        <end position="715"/>
    </location>
</feature>
<evidence type="ECO:0000256" key="7">
    <source>
        <dbReference type="SAM" id="MobiDB-lite"/>
    </source>
</evidence>
<keyword evidence="4" id="KW-0479">Metal-binding</keyword>
<evidence type="ECO:0000256" key="3">
    <source>
        <dbReference type="ARBA" id="ARBA00022628"/>
    </source>
</evidence>
<dbReference type="PANTHER" id="PTHR48101:SF4">
    <property type="entry name" value="METHYLMALONYL-COA MUTASE, MITOCHONDRIAL"/>
    <property type="match status" value="1"/>
</dbReference>
<dbReference type="SUPFAM" id="SSF51703">
    <property type="entry name" value="Cobalamin (vitamin B12)-dependent enzymes"/>
    <property type="match status" value="1"/>
</dbReference>
<dbReference type="GO" id="GO:0046872">
    <property type="term" value="F:metal ion binding"/>
    <property type="evidence" value="ECO:0007669"/>
    <property type="project" value="UniProtKB-KW"/>
</dbReference>
<dbReference type="InterPro" id="IPR006098">
    <property type="entry name" value="MMCoA_mutase_a_cat"/>
</dbReference>
<organism evidence="9 10">
    <name type="scientific">Pseudomonas monteilii</name>
    <dbReference type="NCBI Taxonomy" id="76759"/>
    <lineage>
        <taxon>Bacteria</taxon>
        <taxon>Pseudomonadati</taxon>
        <taxon>Pseudomonadota</taxon>
        <taxon>Gammaproteobacteria</taxon>
        <taxon>Pseudomonadales</taxon>
        <taxon>Pseudomonadaceae</taxon>
        <taxon>Pseudomonas</taxon>
    </lineage>
</organism>
<sequence>MSRPTPLRNPGLRLKPLYQPSDLTNVPHLSTQPGHPPFLRGPYASMYTQRPWTIRQYSGFADPRETNARLRQQLSNGAQGLSIAFDLPTHRGYDSDDKACSADVGMAGVAIDSVEDMHLMFEGIALDQVSVSMTMNGAALPVMAAFIVAARERGINCGQLRGTLQNDILKEFMARNTYIFAPQPSLRICTDIIEYLHTHLPLFNPISVSGYHFHEAGADPALELALTLLNARTYLEQVRERGLNIDAFCKRMSFFFAVGSDMFSEVAKLRAARVLWCEISEAVGVRQPQARALRMHCQTSGAALSAQAPLNNVVRTTLQALGAVFGGTQSLHTNSWDEALSLPSEEAALLACHTQRILQEESGVCDVIDPWAGSYMMESLTASMCEQARACIADIDAEGGVLAAIQSGSISLRIHRLALEAQARYERGEQTRVGEHADERRAIQPPIAPSVSSQCVREHQRSLLKQLRLKRDEANVRKHLNALRDGTKTQTNLLALCIEAIAARATLGECINALEHVWPRYSQPTRFSQHRYGALKGQCADWCVLQQRVEHFCNRHGRPPHVLLIKLGQDGHDRGIRLIGSVLSDAGFEVTLQPLFQTPQQVKAHLATADCVDLIGVSSLAGAHNELLAELMALIRPRLGELPVVIGGIIPVGDHARLVGLGVAAVFGPGERPVDIAERLLELIETKERQDIPMQPVSVSTRLTKTSASTGSPPDQCSRLPAPGRHLR</sequence>
<proteinExistence type="inferred from homology"/>
<dbReference type="NCBIfam" id="TIGR00640">
    <property type="entry name" value="acid_CoA_mut_C"/>
    <property type="match status" value="1"/>
</dbReference>
<evidence type="ECO:0000313" key="10">
    <source>
        <dbReference type="Proteomes" id="UP000265875"/>
    </source>
</evidence>
<keyword evidence="5" id="KW-0413">Isomerase</keyword>
<dbReference type="GO" id="GO:0031419">
    <property type="term" value="F:cobalamin binding"/>
    <property type="evidence" value="ECO:0007669"/>
    <property type="project" value="UniProtKB-KW"/>
</dbReference>
<evidence type="ECO:0000256" key="2">
    <source>
        <dbReference type="ARBA" id="ARBA00008465"/>
    </source>
</evidence>
<dbReference type="SUPFAM" id="SSF52242">
    <property type="entry name" value="Cobalamin (vitamin B12)-binding domain"/>
    <property type="match status" value="1"/>
</dbReference>
<keyword evidence="3" id="KW-0846">Cobalamin</keyword>
<gene>
    <name evidence="9" type="ORF">D0894_12420</name>
</gene>
<dbReference type="Gene3D" id="3.40.50.280">
    <property type="entry name" value="Cobalamin-binding domain"/>
    <property type="match status" value="1"/>
</dbReference>
<dbReference type="InterPro" id="IPR006158">
    <property type="entry name" value="Cobalamin-bd"/>
</dbReference>
<protein>
    <submittedName>
        <fullName evidence="9">Methylmalonyl-CoA mutase</fullName>
    </submittedName>
</protein>
<reference evidence="9 10" key="1">
    <citation type="submission" date="2018-08" db="EMBL/GenBank/DDBJ databases">
        <title>Draft genome sequence of the cyanotroph, Pseudomonas monteilii BCN3.</title>
        <authorList>
            <person name="Jones L.B."/>
            <person name="Kunz D.A."/>
        </authorList>
    </citation>
    <scope>NUCLEOTIDE SEQUENCE [LARGE SCALE GENOMIC DNA]</scope>
    <source>
        <strain evidence="9 10">BCN3</strain>
    </source>
</reference>
<name>A0A399M9Q9_9PSED</name>
<feature type="region of interest" description="Disordered" evidence="7">
    <location>
        <begin position="694"/>
        <end position="728"/>
    </location>
</feature>
<dbReference type="InterPro" id="IPR006159">
    <property type="entry name" value="Acid_CoA_mut_C"/>
</dbReference>
<feature type="region of interest" description="Disordered" evidence="7">
    <location>
        <begin position="1"/>
        <end position="35"/>
    </location>
</feature>
<dbReference type="RefSeq" id="WP_119370078.1">
    <property type="nucleotide sequence ID" value="NZ_QWLL01000030.1"/>
</dbReference>
<dbReference type="PROSITE" id="PS51332">
    <property type="entry name" value="B12_BINDING"/>
    <property type="match status" value="1"/>
</dbReference>
<comment type="cofactor">
    <cofactor evidence="1">
        <name>adenosylcob(III)alamin</name>
        <dbReference type="ChEBI" id="CHEBI:18408"/>
    </cofactor>
</comment>
<dbReference type="GO" id="GO:0004494">
    <property type="term" value="F:methylmalonyl-CoA mutase activity"/>
    <property type="evidence" value="ECO:0007669"/>
    <property type="project" value="UniProtKB-EC"/>
</dbReference>
<dbReference type="Gene3D" id="3.20.20.240">
    <property type="entry name" value="Methylmalonyl-CoA mutase"/>
    <property type="match status" value="1"/>
</dbReference>
<evidence type="ECO:0000256" key="6">
    <source>
        <dbReference type="ARBA" id="ARBA00023285"/>
    </source>
</evidence>
<comment type="similarity">
    <text evidence="2">Belongs to the methylmalonyl-CoA mutase family.</text>
</comment>
<keyword evidence="6" id="KW-0170">Cobalt</keyword>
<dbReference type="GO" id="GO:0005737">
    <property type="term" value="C:cytoplasm"/>
    <property type="evidence" value="ECO:0007669"/>
    <property type="project" value="TreeGrafter"/>
</dbReference>
<dbReference type="Proteomes" id="UP000265875">
    <property type="component" value="Unassembled WGS sequence"/>
</dbReference>
<evidence type="ECO:0000259" key="8">
    <source>
        <dbReference type="PROSITE" id="PS51332"/>
    </source>
</evidence>
<comment type="caution">
    <text evidence="9">The sequence shown here is derived from an EMBL/GenBank/DDBJ whole genome shotgun (WGS) entry which is preliminary data.</text>
</comment>